<comment type="caution">
    <text evidence="2">Lacks conserved residue(s) required for the propagation of feature annotation.</text>
</comment>
<accession>A0A9P1N220</accession>
<dbReference type="SMART" id="SM00235">
    <property type="entry name" value="ZnMc"/>
    <property type="match status" value="1"/>
</dbReference>
<evidence type="ECO:0000256" key="2">
    <source>
        <dbReference type="PROSITE-ProRule" id="PRU01211"/>
    </source>
</evidence>
<dbReference type="InterPro" id="IPR001506">
    <property type="entry name" value="Peptidase_M12A"/>
</dbReference>
<dbReference type="Proteomes" id="UP001152747">
    <property type="component" value="Unassembled WGS sequence"/>
</dbReference>
<feature type="signal peptide" evidence="3">
    <location>
        <begin position="1"/>
        <end position="17"/>
    </location>
</feature>
<evidence type="ECO:0000313" key="6">
    <source>
        <dbReference type="Proteomes" id="UP001152747"/>
    </source>
</evidence>
<dbReference type="EMBL" id="CANHGI010000004">
    <property type="protein sequence ID" value="CAI5447038.1"/>
    <property type="molecule type" value="Genomic_DNA"/>
</dbReference>
<keyword evidence="3" id="KW-0732">Signal</keyword>
<feature type="binding site" evidence="2">
    <location>
        <position position="120"/>
    </location>
    <ligand>
        <name>Zn(2+)</name>
        <dbReference type="ChEBI" id="CHEBI:29105"/>
        <note>catalytic</note>
    </ligand>
</feature>
<dbReference type="Pfam" id="PF01400">
    <property type="entry name" value="Astacin"/>
    <property type="match status" value="1"/>
</dbReference>
<dbReference type="PANTHER" id="PTHR10127">
    <property type="entry name" value="DISCOIDIN, CUB, EGF, LAMININ , AND ZINC METALLOPROTEASE DOMAIN CONTAINING"/>
    <property type="match status" value="1"/>
</dbReference>
<dbReference type="AlphaFoldDB" id="A0A9P1N220"/>
<dbReference type="PANTHER" id="PTHR10127:SF831">
    <property type="entry name" value="ZINC METALLOPROTEINASE NAS-37"/>
    <property type="match status" value="1"/>
</dbReference>
<feature type="chain" id="PRO_5040533151" description="Metalloendopeptidase" evidence="3">
    <location>
        <begin position="18"/>
        <end position="327"/>
    </location>
</feature>
<keyword evidence="6" id="KW-1185">Reference proteome</keyword>
<comment type="caution">
    <text evidence="5">The sequence shown here is derived from an EMBL/GenBank/DDBJ whole genome shotgun (WGS) entry which is preliminary data.</text>
</comment>
<keyword evidence="2 3" id="KW-0862">Zinc</keyword>
<feature type="binding site" evidence="2">
    <location>
        <position position="126"/>
    </location>
    <ligand>
        <name>Zn(2+)</name>
        <dbReference type="ChEBI" id="CHEBI:29105"/>
        <note>catalytic</note>
    </ligand>
</feature>
<keyword evidence="1" id="KW-1015">Disulfide bond</keyword>
<feature type="domain" description="Peptidase M12A" evidence="4">
    <location>
        <begin position="26"/>
        <end position="220"/>
    </location>
</feature>
<gene>
    <name evidence="5" type="ORF">CAMP_LOCUS9675</name>
</gene>
<keyword evidence="2 3" id="KW-0645">Protease</keyword>
<protein>
    <recommendedName>
        <fullName evidence="3">Metalloendopeptidase</fullName>
        <ecNumber evidence="3">3.4.24.-</ecNumber>
    </recommendedName>
</protein>
<proteinExistence type="predicted"/>
<dbReference type="GO" id="GO:0006508">
    <property type="term" value="P:proteolysis"/>
    <property type="evidence" value="ECO:0007669"/>
    <property type="project" value="UniProtKB-KW"/>
</dbReference>
<organism evidence="5 6">
    <name type="scientific">Caenorhabditis angaria</name>
    <dbReference type="NCBI Taxonomy" id="860376"/>
    <lineage>
        <taxon>Eukaryota</taxon>
        <taxon>Metazoa</taxon>
        <taxon>Ecdysozoa</taxon>
        <taxon>Nematoda</taxon>
        <taxon>Chromadorea</taxon>
        <taxon>Rhabditida</taxon>
        <taxon>Rhabditina</taxon>
        <taxon>Rhabditomorpha</taxon>
        <taxon>Rhabditoidea</taxon>
        <taxon>Rhabditidae</taxon>
        <taxon>Peloderinae</taxon>
        <taxon>Caenorhabditis</taxon>
    </lineage>
</organism>
<dbReference type="OrthoDB" id="5913174at2759"/>
<dbReference type="CDD" id="cd04280">
    <property type="entry name" value="ZnMc_astacin_like"/>
    <property type="match status" value="1"/>
</dbReference>
<feature type="binding site" evidence="2">
    <location>
        <position position="116"/>
    </location>
    <ligand>
        <name>Zn(2+)</name>
        <dbReference type="ChEBI" id="CHEBI:29105"/>
        <note>catalytic</note>
    </ligand>
</feature>
<dbReference type="GO" id="GO:0008270">
    <property type="term" value="F:zinc ion binding"/>
    <property type="evidence" value="ECO:0007669"/>
    <property type="project" value="UniProtKB-UniRule"/>
</dbReference>
<name>A0A9P1N220_9PELO</name>
<evidence type="ECO:0000259" key="4">
    <source>
        <dbReference type="PROSITE" id="PS51864"/>
    </source>
</evidence>
<dbReference type="PROSITE" id="PS51864">
    <property type="entry name" value="ASTACIN"/>
    <property type="match status" value="1"/>
</dbReference>
<reference evidence="5" key="1">
    <citation type="submission" date="2022-11" db="EMBL/GenBank/DDBJ databases">
        <authorList>
            <person name="Kikuchi T."/>
        </authorList>
    </citation>
    <scope>NUCLEOTIDE SEQUENCE</scope>
    <source>
        <strain evidence="5">PS1010</strain>
    </source>
</reference>
<dbReference type="EC" id="3.4.24.-" evidence="3"/>
<comment type="cofactor">
    <cofactor evidence="2 3">
        <name>Zn(2+)</name>
        <dbReference type="ChEBI" id="CHEBI:29105"/>
    </cofactor>
    <text evidence="2 3">Binds 1 zinc ion per subunit.</text>
</comment>
<dbReference type="InterPro" id="IPR006026">
    <property type="entry name" value="Peptidase_Metallo"/>
</dbReference>
<dbReference type="InterPro" id="IPR034035">
    <property type="entry name" value="Astacin-like_dom"/>
</dbReference>
<evidence type="ECO:0000313" key="5">
    <source>
        <dbReference type="EMBL" id="CAI5447038.1"/>
    </source>
</evidence>
<dbReference type="SUPFAM" id="SSF55486">
    <property type="entry name" value="Metalloproteases ('zincins'), catalytic domain"/>
    <property type="match status" value="1"/>
</dbReference>
<feature type="active site" evidence="2">
    <location>
        <position position="117"/>
    </location>
</feature>
<evidence type="ECO:0000256" key="1">
    <source>
        <dbReference type="ARBA" id="ARBA00023157"/>
    </source>
</evidence>
<sequence>MLIKLFLYLIIVNFSVSENIREKRQVSLKRREYVWTNKILYYKFNANLPEVSKTSMLKAMQLMTKETCVKFENGQGDGNYVNIMNGNACSSALGKNNGVQTLSFGKYCATTSTAVHELMHALGINHEMCRFDRDDYVTVIESNILEYLKYNFVKLTSSNSYNPVPFEYGSVMMYAPKAFANGSHETIIPKDNDYYYTMGFQLTSFLDYKRLNIAYDCMCKNATITCKNGGYPHPNNCNKCFCPDGFSGQLCGTIDAYQTFASTMVWTTRTIVSKSPQTDYTDYTIITVALTGQADNVVLIQLSEKRLKHQKTIRHSFDFMCKLDIII</sequence>
<keyword evidence="2 3" id="KW-0479">Metal-binding</keyword>
<dbReference type="InterPro" id="IPR024079">
    <property type="entry name" value="MetalloPept_cat_dom_sf"/>
</dbReference>
<dbReference type="PRINTS" id="PR00480">
    <property type="entry name" value="ASTACIN"/>
</dbReference>
<keyword evidence="2 3" id="KW-0378">Hydrolase</keyword>
<dbReference type="Gene3D" id="3.40.390.10">
    <property type="entry name" value="Collagenase (Catalytic Domain)"/>
    <property type="match status" value="1"/>
</dbReference>
<evidence type="ECO:0000256" key="3">
    <source>
        <dbReference type="RuleBase" id="RU361183"/>
    </source>
</evidence>
<keyword evidence="2 3" id="KW-0482">Metalloprotease</keyword>
<dbReference type="GO" id="GO:0004222">
    <property type="term" value="F:metalloendopeptidase activity"/>
    <property type="evidence" value="ECO:0007669"/>
    <property type="project" value="UniProtKB-UniRule"/>
</dbReference>